<dbReference type="KEGG" id="rmm:ROSMUCSMR3_03581"/>
<dbReference type="RefSeq" id="WP_081508204.1">
    <property type="nucleotide sequence ID" value="NZ_JAHXRP010000014.1"/>
</dbReference>
<evidence type="ECO:0000313" key="6">
    <source>
        <dbReference type="Proteomes" id="UP000192273"/>
    </source>
</evidence>
<dbReference type="InterPro" id="IPR015927">
    <property type="entry name" value="Peptidase_S24_S26A/B/C"/>
</dbReference>
<evidence type="ECO:0000259" key="4">
    <source>
        <dbReference type="Pfam" id="PF00717"/>
    </source>
</evidence>
<evidence type="ECO:0000256" key="3">
    <source>
        <dbReference type="ARBA" id="ARBA00023163"/>
    </source>
</evidence>
<protein>
    <submittedName>
        <fullName evidence="5">HTH-type transcriptional regulator PrtR</fullName>
    </submittedName>
</protein>
<organism evidence="5 6">
    <name type="scientific">Roseovarius mucosus</name>
    <dbReference type="NCBI Taxonomy" id="215743"/>
    <lineage>
        <taxon>Bacteria</taxon>
        <taxon>Pseudomonadati</taxon>
        <taxon>Pseudomonadota</taxon>
        <taxon>Alphaproteobacteria</taxon>
        <taxon>Rhodobacterales</taxon>
        <taxon>Roseobacteraceae</taxon>
        <taxon>Roseovarius</taxon>
    </lineage>
</organism>
<evidence type="ECO:0000256" key="1">
    <source>
        <dbReference type="ARBA" id="ARBA00023015"/>
    </source>
</evidence>
<feature type="domain" description="Peptidase S24/S26A/S26B/S26C" evidence="4">
    <location>
        <begin position="87"/>
        <end position="208"/>
    </location>
</feature>
<gene>
    <name evidence="5" type="primary">prtR</name>
    <name evidence="5" type="ORF">ROSMUCSMR3_03581</name>
</gene>
<evidence type="ECO:0000256" key="2">
    <source>
        <dbReference type="ARBA" id="ARBA00023125"/>
    </source>
</evidence>
<dbReference type="SUPFAM" id="SSF51306">
    <property type="entry name" value="LexA/Signal peptidase"/>
    <property type="match status" value="1"/>
</dbReference>
<sequence length="214" mass="23963">MTIDKALKDKGLSDAAASQLAVGHTALIKKMRMPAKGEKRYNVVALQKLAEVLELEFYFGPPREAGTVYTTQLGHDDFDVILRLDARLAAGAGVENGEVSYEGALAFCRKWLNEHNISPSQACLMRVSGDSMCPMLRDDDVVMIDQRKTTIRNRHVYALVDIDGSSRVKRVELVDNEMIILSSDNPDYPTETRRGPDMNRIRILGEIVWSSHAW</sequence>
<dbReference type="EMBL" id="CP020474">
    <property type="protein sequence ID" value="ARE85035.1"/>
    <property type="molecule type" value="Genomic_DNA"/>
</dbReference>
<dbReference type="Pfam" id="PF00717">
    <property type="entry name" value="Peptidase_S24"/>
    <property type="match status" value="1"/>
</dbReference>
<keyword evidence="3" id="KW-0804">Transcription</keyword>
<dbReference type="InterPro" id="IPR036286">
    <property type="entry name" value="LexA/Signal_pep-like_sf"/>
</dbReference>
<dbReference type="CDD" id="cd06529">
    <property type="entry name" value="S24_LexA-like"/>
    <property type="match status" value="1"/>
</dbReference>
<proteinExistence type="predicted"/>
<evidence type="ECO:0000313" key="5">
    <source>
        <dbReference type="EMBL" id="ARE85035.1"/>
    </source>
</evidence>
<dbReference type="GO" id="GO:0003677">
    <property type="term" value="F:DNA binding"/>
    <property type="evidence" value="ECO:0007669"/>
    <property type="project" value="UniProtKB-KW"/>
</dbReference>
<dbReference type="Gene3D" id="2.10.109.10">
    <property type="entry name" value="Umud Fragment, subunit A"/>
    <property type="match status" value="1"/>
</dbReference>
<dbReference type="PANTHER" id="PTHR40661">
    <property type="match status" value="1"/>
</dbReference>
<dbReference type="Proteomes" id="UP000192273">
    <property type="component" value="Chromosome"/>
</dbReference>
<dbReference type="PANTHER" id="PTHR40661:SF3">
    <property type="entry name" value="FELS-1 PROPHAGE TRANSCRIPTIONAL REGULATOR"/>
    <property type="match status" value="1"/>
</dbReference>
<dbReference type="AlphaFoldDB" id="A0A1V0RTQ5"/>
<keyword evidence="2" id="KW-0238">DNA-binding</keyword>
<reference evidence="5 6" key="1">
    <citation type="submission" date="2017-03" db="EMBL/GenBank/DDBJ databases">
        <title>Genome Sequence of Roseovarius mucosus strain SMR3 Isolated from a culture of the Diatom Skeletonema marinoi.</title>
        <authorList>
            <person name="Topel M."/>
            <person name="Pinder M."/>
            <person name="Johansson O.N."/>
            <person name="Kourtchenko O."/>
            <person name="Godhe A."/>
            <person name="Clarke A.K."/>
        </authorList>
    </citation>
    <scope>NUCLEOTIDE SEQUENCE [LARGE SCALE GENOMIC DNA]</scope>
    <source>
        <strain evidence="5 6">SMR3</strain>
    </source>
</reference>
<name>A0A1V0RTQ5_9RHOB</name>
<keyword evidence="6" id="KW-1185">Reference proteome</keyword>
<keyword evidence="1" id="KW-0805">Transcription regulation</keyword>
<accession>A0A1V0RTQ5</accession>
<dbReference type="InterPro" id="IPR039418">
    <property type="entry name" value="LexA-like"/>
</dbReference>